<evidence type="ECO:0000259" key="1">
    <source>
        <dbReference type="Pfam" id="PF01551"/>
    </source>
</evidence>
<protein>
    <submittedName>
        <fullName evidence="2">Peptidoglycan DD-metalloendopeptidase family protein</fullName>
    </submittedName>
</protein>
<evidence type="ECO:0000313" key="3">
    <source>
        <dbReference type="Proteomes" id="UP001597374"/>
    </source>
</evidence>
<dbReference type="Pfam" id="PF01551">
    <property type="entry name" value="Peptidase_M23"/>
    <property type="match status" value="1"/>
</dbReference>
<reference evidence="3" key="1">
    <citation type="journal article" date="2019" name="Int. J. Syst. Evol. Microbiol.">
        <title>The Global Catalogue of Microorganisms (GCM) 10K type strain sequencing project: providing services to taxonomists for standard genome sequencing and annotation.</title>
        <authorList>
            <consortium name="The Broad Institute Genomics Platform"/>
            <consortium name="The Broad Institute Genome Sequencing Center for Infectious Disease"/>
            <person name="Wu L."/>
            <person name="Ma J."/>
        </authorList>
    </citation>
    <scope>NUCLEOTIDE SEQUENCE [LARGE SCALE GENOMIC DNA]</scope>
    <source>
        <strain evidence="3">CGMCC 4.1782</strain>
    </source>
</reference>
<dbReference type="EMBL" id="JBHUIM010000002">
    <property type="protein sequence ID" value="MFD2247317.1"/>
    <property type="molecule type" value="Genomic_DNA"/>
</dbReference>
<dbReference type="CDD" id="cd12797">
    <property type="entry name" value="M23_peptidase"/>
    <property type="match status" value="1"/>
</dbReference>
<keyword evidence="3" id="KW-1185">Reference proteome</keyword>
<dbReference type="InterPro" id="IPR011055">
    <property type="entry name" value="Dup_hybrid_motif"/>
</dbReference>
<dbReference type="Gene3D" id="2.70.70.10">
    <property type="entry name" value="Glucose Permease (Domain IIA)"/>
    <property type="match status" value="1"/>
</dbReference>
<feature type="domain" description="M23ase beta-sheet core" evidence="1">
    <location>
        <begin position="207"/>
        <end position="300"/>
    </location>
</feature>
<dbReference type="PANTHER" id="PTHR21666">
    <property type="entry name" value="PEPTIDASE-RELATED"/>
    <property type="match status" value="1"/>
</dbReference>
<proteinExistence type="predicted"/>
<name>A0ABW5CY14_9BACT</name>
<dbReference type="PANTHER" id="PTHR21666:SF268">
    <property type="entry name" value="PEPTIDASE M23 DOMAIN-CONTAINING PROTEIN"/>
    <property type="match status" value="1"/>
</dbReference>
<dbReference type="Gene3D" id="2.30.30.40">
    <property type="entry name" value="SH3 Domains"/>
    <property type="match status" value="1"/>
</dbReference>
<comment type="caution">
    <text evidence="2">The sequence shown here is derived from an EMBL/GenBank/DDBJ whole genome shotgun (WGS) entry which is preliminary data.</text>
</comment>
<organism evidence="2 3">
    <name type="scientific">Pontibacter ruber</name>
    <dbReference type="NCBI Taxonomy" id="1343895"/>
    <lineage>
        <taxon>Bacteria</taxon>
        <taxon>Pseudomonadati</taxon>
        <taxon>Bacteroidota</taxon>
        <taxon>Cytophagia</taxon>
        <taxon>Cytophagales</taxon>
        <taxon>Hymenobacteraceae</taxon>
        <taxon>Pontibacter</taxon>
    </lineage>
</organism>
<gene>
    <name evidence="2" type="ORF">ACFSKP_13710</name>
</gene>
<dbReference type="SUPFAM" id="SSF51261">
    <property type="entry name" value="Duplicated hybrid motif"/>
    <property type="match status" value="1"/>
</dbReference>
<dbReference type="RefSeq" id="WP_250430249.1">
    <property type="nucleotide sequence ID" value="NZ_JALPRR010000003.1"/>
</dbReference>
<evidence type="ECO:0000313" key="2">
    <source>
        <dbReference type="EMBL" id="MFD2247317.1"/>
    </source>
</evidence>
<dbReference type="InterPro" id="IPR016047">
    <property type="entry name" value="M23ase_b-sheet_dom"/>
</dbReference>
<sequence>MRRNSSRILPFILYTLLVLLVAGCGGKQTLRGVLKPQSPYERYASSLKDTNLDHTALGKDWLAAGEKALHDSISVTLPFKETGYFAADRPRALSYRIPANRGEQIIVHLELKAKETFQVFMDLFEVPSGDNPKPRHLATADTTSATLTYEVEEDQQHLLRVQPELLRSGQYTITIQKQPTLAFPIPGKTSRNIASIWGDPRDAGARRHEGIDVFAPRGTPVIASTAGVIRSVSTNPRGGKVVWLTDLSRGQSLYYAHLDRQSVTPGQRVVAGDTLGFVGNTGNASSTAPHLHFGIYRYGQGATNPYPYVHQPTEPVPPVKVDATRLGTWVRVATRQANTRLQPSVKSSTYKSLRQHTPLQITGAVASWYRVRLPDNTEAYIASNVVESINKPIRYKKLQQDQPLLDDAHPKAAPMEQLSAGSSVPVVAMFHTFGLVRQQDGRLGWISIAE</sequence>
<dbReference type="Proteomes" id="UP001597374">
    <property type="component" value="Unassembled WGS sequence"/>
</dbReference>
<dbReference type="InterPro" id="IPR050570">
    <property type="entry name" value="Cell_wall_metabolism_enzyme"/>
</dbReference>
<dbReference type="PROSITE" id="PS51257">
    <property type="entry name" value="PROKAR_LIPOPROTEIN"/>
    <property type="match status" value="1"/>
</dbReference>
<accession>A0ABW5CY14</accession>